<dbReference type="PANTHER" id="PTHR36849">
    <property type="entry name" value="CYTOPLASMIC PROTEIN-RELATED"/>
    <property type="match status" value="1"/>
</dbReference>
<dbReference type="RefSeq" id="WP_004955962.1">
    <property type="nucleotide sequence ID" value="NZ_JAEKCK010000014.1"/>
</dbReference>
<evidence type="ECO:0000313" key="2">
    <source>
        <dbReference type="Proteomes" id="UP000281391"/>
    </source>
</evidence>
<dbReference type="AlphaFoldDB" id="A0A447KMU7"/>
<dbReference type="PANTHER" id="PTHR36849:SF1">
    <property type="entry name" value="CYTOPLASMIC PROTEIN"/>
    <property type="match status" value="1"/>
</dbReference>
<protein>
    <submittedName>
        <fullName evidence="1">Uncharacterized conserved protein</fullName>
    </submittedName>
</protein>
<proteinExistence type="predicted"/>
<reference evidence="1 2" key="1">
    <citation type="submission" date="2018-12" db="EMBL/GenBank/DDBJ databases">
        <authorList>
            <consortium name="Pathogen Informatics"/>
        </authorList>
    </citation>
    <scope>NUCLEOTIDE SEQUENCE [LARGE SCALE GENOMIC DNA]</scope>
    <source>
        <strain evidence="1 2">NCTC11214</strain>
    </source>
</reference>
<dbReference type="EMBL" id="LR134117">
    <property type="protein sequence ID" value="VDZ53678.1"/>
    <property type="molecule type" value="Genomic_DNA"/>
</dbReference>
<sequence length="118" mass="13986">MNIVLQRVYDFNGPAPQYCFLIDRLWPRGISRQRLAGVEWLKEVAPDNALRQWFHQHTDQWQEFVTRYRRQLAENSAWQPLAALLRQGESLTLLYGSKDTQHNQGVVLRDFLYQQLGN</sequence>
<gene>
    <name evidence="1" type="ORF">NCTC11214_01154</name>
</gene>
<evidence type="ECO:0000313" key="1">
    <source>
        <dbReference type="EMBL" id="VDZ53678.1"/>
    </source>
</evidence>
<organism evidence="1 2">
    <name type="scientific">Serratia odorifera</name>
    <dbReference type="NCBI Taxonomy" id="618"/>
    <lineage>
        <taxon>Bacteria</taxon>
        <taxon>Pseudomonadati</taxon>
        <taxon>Pseudomonadota</taxon>
        <taxon>Gammaproteobacteria</taxon>
        <taxon>Enterobacterales</taxon>
        <taxon>Yersiniaceae</taxon>
        <taxon>Serratia</taxon>
    </lineage>
</organism>
<dbReference type="KEGG" id="sof:NCTC11214_01154"/>
<dbReference type="Proteomes" id="UP000281391">
    <property type="component" value="Chromosome"/>
</dbReference>
<dbReference type="InterPro" id="IPR052552">
    <property type="entry name" value="YeaO-like"/>
</dbReference>
<dbReference type="Pfam" id="PF22752">
    <property type="entry name" value="DUF488-N3i"/>
    <property type="match status" value="1"/>
</dbReference>
<accession>A0A447KMU7</accession>
<name>A0A447KMU7_SEROD</name>